<sequence>MEREMSEDRKLCGLLNEMRLDGSLCDAVLRVDEVDFKVHKNILSAYSPYFSSSLVFFGYTVFILSSWKNIYIVIDFISF</sequence>
<dbReference type="GO" id="GO:0000981">
    <property type="term" value="F:DNA-binding transcription factor activity, RNA polymerase II-specific"/>
    <property type="evidence" value="ECO:0007669"/>
    <property type="project" value="TreeGrafter"/>
</dbReference>
<evidence type="ECO:0000256" key="5">
    <source>
        <dbReference type="ARBA" id="ARBA00022833"/>
    </source>
</evidence>
<keyword evidence="4" id="KW-0863">Zinc-finger</keyword>
<dbReference type="GO" id="GO:0005634">
    <property type="term" value="C:nucleus"/>
    <property type="evidence" value="ECO:0007669"/>
    <property type="project" value="UniProtKB-SubCell"/>
</dbReference>
<dbReference type="Proteomes" id="UP001187315">
    <property type="component" value="Unassembled WGS sequence"/>
</dbReference>
<evidence type="ECO:0000256" key="4">
    <source>
        <dbReference type="ARBA" id="ARBA00022771"/>
    </source>
</evidence>
<dbReference type="EMBL" id="JAVHJS010000004">
    <property type="protein sequence ID" value="KAK2861041.1"/>
    <property type="molecule type" value="Genomic_DNA"/>
</dbReference>
<evidence type="ECO:0000256" key="6">
    <source>
        <dbReference type="ARBA" id="ARBA00023015"/>
    </source>
</evidence>
<dbReference type="InterPro" id="IPR050457">
    <property type="entry name" value="ZnFinger_BTB_dom_contain"/>
</dbReference>
<reference evidence="11" key="1">
    <citation type="submission" date="2023-08" db="EMBL/GenBank/DDBJ databases">
        <title>Pelteobagrus vachellii genome.</title>
        <authorList>
            <person name="Liu H."/>
        </authorList>
    </citation>
    <scope>NUCLEOTIDE SEQUENCE</scope>
    <source>
        <strain evidence="11">PRFRI_2022a</strain>
        <tissue evidence="11">Muscle</tissue>
    </source>
</reference>
<comment type="subcellular location">
    <subcellularLocation>
        <location evidence="1">Nucleus</location>
    </subcellularLocation>
</comment>
<dbReference type="PANTHER" id="PTHR46105">
    <property type="entry name" value="AGAP004733-PA"/>
    <property type="match status" value="1"/>
</dbReference>
<evidence type="ECO:0000259" key="10">
    <source>
        <dbReference type="PROSITE" id="PS50097"/>
    </source>
</evidence>
<organism evidence="11 12">
    <name type="scientific">Tachysurus vachellii</name>
    <name type="common">Darkbarbel catfish</name>
    <name type="synonym">Pelteobagrus vachellii</name>
    <dbReference type="NCBI Taxonomy" id="175792"/>
    <lineage>
        <taxon>Eukaryota</taxon>
        <taxon>Metazoa</taxon>
        <taxon>Chordata</taxon>
        <taxon>Craniata</taxon>
        <taxon>Vertebrata</taxon>
        <taxon>Euteleostomi</taxon>
        <taxon>Actinopterygii</taxon>
        <taxon>Neopterygii</taxon>
        <taxon>Teleostei</taxon>
        <taxon>Ostariophysi</taxon>
        <taxon>Siluriformes</taxon>
        <taxon>Bagridae</taxon>
        <taxon>Tachysurus</taxon>
    </lineage>
</organism>
<evidence type="ECO:0000256" key="2">
    <source>
        <dbReference type="ARBA" id="ARBA00022723"/>
    </source>
</evidence>
<keyword evidence="3" id="KW-0677">Repeat</keyword>
<keyword evidence="2" id="KW-0479">Metal-binding</keyword>
<evidence type="ECO:0000256" key="1">
    <source>
        <dbReference type="ARBA" id="ARBA00004123"/>
    </source>
</evidence>
<dbReference type="GO" id="GO:0008270">
    <property type="term" value="F:zinc ion binding"/>
    <property type="evidence" value="ECO:0007669"/>
    <property type="project" value="UniProtKB-KW"/>
</dbReference>
<protein>
    <recommendedName>
        <fullName evidence="10">BTB domain-containing protein</fullName>
    </recommendedName>
</protein>
<dbReference type="GO" id="GO:0000978">
    <property type="term" value="F:RNA polymerase II cis-regulatory region sequence-specific DNA binding"/>
    <property type="evidence" value="ECO:0007669"/>
    <property type="project" value="TreeGrafter"/>
</dbReference>
<proteinExistence type="predicted"/>
<evidence type="ECO:0000256" key="9">
    <source>
        <dbReference type="ARBA" id="ARBA00023242"/>
    </source>
</evidence>
<dbReference type="PANTHER" id="PTHR46105:SF5">
    <property type="entry name" value="ZINC FINGER AND BTB DOMAIN-CONTAINING PROTEIN 44 ISOFORM X1"/>
    <property type="match status" value="1"/>
</dbReference>
<dbReference type="Gene3D" id="3.30.710.10">
    <property type="entry name" value="Potassium Channel Kv1.1, Chain A"/>
    <property type="match status" value="1"/>
</dbReference>
<evidence type="ECO:0000256" key="7">
    <source>
        <dbReference type="ARBA" id="ARBA00023125"/>
    </source>
</evidence>
<dbReference type="AlphaFoldDB" id="A0AA88NLS4"/>
<gene>
    <name evidence="11" type="ORF">Q7C36_005207</name>
</gene>
<dbReference type="Pfam" id="PF00651">
    <property type="entry name" value="BTB"/>
    <property type="match status" value="1"/>
</dbReference>
<dbReference type="InterPro" id="IPR011333">
    <property type="entry name" value="SKP1/BTB/POZ_sf"/>
</dbReference>
<keyword evidence="9" id="KW-0539">Nucleus</keyword>
<evidence type="ECO:0000256" key="3">
    <source>
        <dbReference type="ARBA" id="ARBA00022737"/>
    </source>
</evidence>
<keyword evidence="8" id="KW-0804">Transcription</keyword>
<keyword evidence="12" id="KW-1185">Reference proteome</keyword>
<evidence type="ECO:0000256" key="8">
    <source>
        <dbReference type="ARBA" id="ARBA00023163"/>
    </source>
</evidence>
<feature type="domain" description="BTB" evidence="10">
    <location>
        <begin position="25"/>
        <end position="79"/>
    </location>
</feature>
<dbReference type="PROSITE" id="PS50097">
    <property type="entry name" value="BTB"/>
    <property type="match status" value="1"/>
</dbReference>
<dbReference type="SUPFAM" id="SSF54695">
    <property type="entry name" value="POZ domain"/>
    <property type="match status" value="1"/>
</dbReference>
<dbReference type="InterPro" id="IPR000210">
    <property type="entry name" value="BTB/POZ_dom"/>
</dbReference>
<accession>A0AA88NLS4</accession>
<keyword evidence="6" id="KW-0805">Transcription regulation</keyword>
<name>A0AA88NLS4_TACVA</name>
<comment type="caution">
    <text evidence="11">The sequence shown here is derived from an EMBL/GenBank/DDBJ whole genome shotgun (WGS) entry which is preliminary data.</text>
</comment>
<evidence type="ECO:0000313" key="12">
    <source>
        <dbReference type="Proteomes" id="UP001187315"/>
    </source>
</evidence>
<evidence type="ECO:0000313" key="11">
    <source>
        <dbReference type="EMBL" id="KAK2861041.1"/>
    </source>
</evidence>
<keyword evidence="5" id="KW-0862">Zinc</keyword>
<keyword evidence="7" id="KW-0238">DNA-binding</keyword>